<dbReference type="Proteomes" id="UP001152320">
    <property type="component" value="Chromosome 14"/>
</dbReference>
<keyword evidence="8" id="KW-1185">Reference proteome</keyword>
<organism evidence="7 8">
    <name type="scientific">Holothuria leucospilota</name>
    <name type="common">Black long sea cucumber</name>
    <name type="synonym">Mertensiothuria leucospilota</name>
    <dbReference type="NCBI Taxonomy" id="206669"/>
    <lineage>
        <taxon>Eukaryota</taxon>
        <taxon>Metazoa</taxon>
        <taxon>Echinodermata</taxon>
        <taxon>Eleutherozoa</taxon>
        <taxon>Echinozoa</taxon>
        <taxon>Holothuroidea</taxon>
        <taxon>Aspidochirotacea</taxon>
        <taxon>Aspidochirotida</taxon>
        <taxon>Holothuriidae</taxon>
        <taxon>Holothuria</taxon>
    </lineage>
</organism>
<comment type="similarity">
    <text evidence="2">Belongs to the sulfatase family.</text>
</comment>
<dbReference type="SUPFAM" id="SSF53649">
    <property type="entry name" value="Alkaline phosphatase-like"/>
    <property type="match status" value="1"/>
</dbReference>
<dbReference type="PANTHER" id="PTHR10342:SF274">
    <property type="entry name" value="ARYLSULFATASE B"/>
    <property type="match status" value="1"/>
</dbReference>
<keyword evidence="3" id="KW-0479">Metal-binding</keyword>
<name>A0A9Q1BMJ0_HOLLE</name>
<feature type="domain" description="Sulfatase N-terminal" evidence="6">
    <location>
        <begin position="2"/>
        <end position="92"/>
    </location>
</feature>
<comment type="caution">
    <text evidence="7">The sequence shown here is derived from an EMBL/GenBank/DDBJ whole genome shotgun (WGS) entry which is preliminary data.</text>
</comment>
<dbReference type="InterPro" id="IPR017850">
    <property type="entry name" value="Alkaline_phosphatase_core_sf"/>
</dbReference>
<dbReference type="Gene3D" id="3.40.720.10">
    <property type="entry name" value="Alkaline Phosphatase, subunit A"/>
    <property type="match status" value="1"/>
</dbReference>
<keyword evidence="5" id="KW-0325">Glycoprotein</keyword>
<protein>
    <submittedName>
        <fullName evidence="7">Arylsulfatase B</fullName>
    </submittedName>
</protein>
<evidence type="ECO:0000256" key="1">
    <source>
        <dbReference type="ARBA" id="ARBA00001913"/>
    </source>
</evidence>
<dbReference type="AlphaFoldDB" id="A0A9Q1BMJ0"/>
<dbReference type="OrthoDB" id="103349at2759"/>
<evidence type="ECO:0000313" key="8">
    <source>
        <dbReference type="Proteomes" id="UP001152320"/>
    </source>
</evidence>
<evidence type="ECO:0000313" key="7">
    <source>
        <dbReference type="EMBL" id="KAJ8029195.1"/>
    </source>
</evidence>
<gene>
    <name evidence="7" type="ORF">HOLleu_28532</name>
</gene>
<dbReference type="GO" id="GO:0046872">
    <property type="term" value="F:metal ion binding"/>
    <property type="evidence" value="ECO:0007669"/>
    <property type="project" value="UniProtKB-KW"/>
</dbReference>
<comment type="cofactor">
    <cofactor evidence="1">
        <name>Ca(2+)</name>
        <dbReference type="ChEBI" id="CHEBI:29108"/>
    </cofactor>
</comment>
<sequence length="279" mass="30761">MVSALDDAVGEIVSKLKTSGLYNNSVIIFSTDNGGVYQLGSNWPLRGAKNSLWEGGIRAVGFVHSPAYIPSCNVGKISQDLIHVSDWLPSLAEGLLEETLPEPSDSTKALDGINVWDYFAECFVEEPLRNELLHNIDPLYLAGRVKANQYSADGILQVSETFDTSIHAALRVGDMKILTGKQGSLLRKPPLESSSPTAPTETVSSDQSVWLFNITADPYELHDLSTEEPELVNELVAKLADYWESGKRANILFPQYELEADPGVRGYWGPWRHNNESLI</sequence>
<evidence type="ECO:0000256" key="4">
    <source>
        <dbReference type="ARBA" id="ARBA00022837"/>
    </source>
</evidence>
<keyword evidence="4" id="KW-0106">Calcium</keyword>
<dbReference type="InterPro" id="IPR000917">
    <property type="entry name" value="Sulfatase_N"/>
</dbReference>
<evidence type="ECO:0000256" key="5">
    <source>
        <dbReference type="ARBA" id="ARBA00023180"/>
    </source>
</evidence>
<evidence type="ECO:0000259" key="6">
    <source>
        <dbReference type="Pfam" id="PF00884"/>
    </source>
</evidence>
<dbReference type="Gene3D" id="3.30.1120.10">
    <property type="match status" value="1"/>
</dbReference>
<accession>A0A9Q1BMJ0</accession>
<evidence type="ECO:0000256" key="3">
    <source>
        <dbReference type="ARBA" id="ARBA00022723"/>
    </source>
</evidence>
<dbReference type="PANTHER" id="PTHR10342">
    <property type="entry name" value="ARYLSULFATASE"/>
    <property type="match status" value="1"/>
</dbReference>
<reference evidence="7" key="1">
    <citation type="submission" date="2021-10" db="EMBL/GenBank/DDBJ databases">
        <title>Tropical sea cucumber genome reveals ecological adaptation and Cuvierian tubules defense mechanism.</title>
        <authorList>
            <person name="Chen T."/>
        </authorList>
    </citation>
    <scope>NUCLEOTIDE SEQUENCE</scope>
    <source>
        <strain evidence="7">Nanhai2018</strain>
        <tissue evidence="7">Muscle</tissue>
    </source>
</reference>
<evidence type="ECO:0000256" key="2">
    <source>
        <dbReference type="ARBA" id="ARBA00008779"/>
    </source>
</evidence>
<proteinExistence type="inferred from homology"/>
<dbReference type="Pfam" id="PF00884">
    <property type="entry name" value="Sulfatase"/>
    <property type="match status" value="1"/>
</dbReference>
<dbReference type="GO" id="GO:0008484">
    <property type="term" value="F:sulfuric ester hydrolase activity"/>
    <property type="evidence" value="ECO:0007669"/>
    <property type="project" value="InterPro"/>
</dbReference>
<dbReference type="EMBL" id="JAIZAY010000014">
    <property type="protein sequence ID" value="KAJ8029195.1"/>
    <property type="molecule type" value="Genomic_DNA"/>
</dbReference>
<dbReference type="InterPro" id="IPR047115">
    <property type="entry name" value="ARSB"/>
</dbReference>